<dbReference type="PANTHER" id="PTHR21137:SF35">
    <property type="entry name" value="ODORANT RECEPTOR 19A-RELATED"/>
    <property type="match status" value="1"/>
</dbReference>
<evidence type="ECO:0000256" key="5">
    <source>
        <dbReference type="ARBA" id="ARBA00022725"/>
    </source>
</evidence>
<evidence type="ECO:0000256" key="8">
    <source>
        <dbReference type="ARBA" id="ARBA00023170"/>
    </source>
</evidence>
<keyword evidence="5" id="KW-0552">Olfaction</keyword>
<name>A0A182WR19_9DIPT</name>
<keyword evidence="2" id="KW-1003">Cell membrane</keyword>
<dbReference type="PANTHER" id="PTHR21137">
    <property type="entry name" value="ODORANT RECEPTOR"/>
    <property type="match status" value="1"/>
</dbReference>
<dbReference type="AlphaFoldDB" id="A0A182WR19"/>
<evidence type="ECO:0000256" key="2">
    <source>
        <dbReference type="ARBA" id="ARBA00022475"/>
    </source>
</evidence>
<dbReference type="Pfam" id="PF02949">
    <property type="entry name" value="7tm_6"/>
    <property type="match status" value="1"/>
</dbReference>
<evidence type="ECO:0000256" key="9">
    <source>
        <dbReference type="ARBA" id="ARBA00023224"/>
    </source>
</evidence>
<proteinExistence type="predicted"/>
<keyword evidence="6 10" id="KW-1133">Transmembrane helix</keyword>
<evidence type="ECO:0000256" key="10">
    <source>
        <dbReference type="SAM" id="Phobius"/>
    </source>
</evidence>
<dbReference type="STRING" id="112268.A0A182WR19"/>
<keyword evidence="9" id="KW-0807">Transducer</keyword>
<dbReference type="GO" id="GO:0007165">
    <property type="term" value="P:signal transduction"/>
    <property type="evidence" value="ECO:0007669"/>
    <property type="project" value="UniProtKB-KW"/>
</dbReference>
<reference evidence="11" key="2">
    <citation type="submission" date="2020-05" db="UniProtKB">
        <authorList>
            <consortium name="EnsemblMetazoa"/>
        </authorList>
    </citation>
    <scope>IDENTIFICATION</scope>
    <source>
        <strain evidence="11">MINIMUS1</strain>
    </source>
</reference>
<keyword evidence="3" id="KW-0716">Sensory transduction</keyword>
<feature type="transmembrane region" description="Helical" evidence="10">
    <location>
        <begin position="198"/>
        <end position="219"/>
    </location>
</feature>
<evidence type="ECO:0000313" key="11">
    <source>
        <dbReference type="EnsemblMetazoa" id="AMIN015655-PA"/>
    </source>
</evidence>
<organism evidence="11 12">
    <name type="scientific">Anopheles minimus</name>
    <dbReference type="NCBI Taxonomy" id="112268"/>
    <lineage>
        <taxon>Eukaryota</taxon>
        <taxon>Metazoa</taxon>
        <taxon>Ecdysozoa</taxon>
        <taxon>Arthropoda</taxon>
        <taxon>Hexapoda</taxon>
        <taxon>Insecta</taxon>
        <taxon>Pterygota</taxon>
        <taxon>Neoptera</taxon>
        <taxon>Endopterygota</taxon>
        <taxon>Diptera</taxon>
        <taxon>Nematocera</taxon>
        <taxon>Culicoidea</taxon>
        <taxon>Culicidae</taxon>
        <taxon>Anophelinae</taxon>
        <taxon>Anopheles</taxon>
    </lineage>
</organism>
<evidence type="ECO:0000256" key="1">
    <source>
        <dbReference type="ARBA" id="ARBA00004651"/>
    </source>
</evidence>
<keyword evidence="4 10" id="KW-0812">Transmembrane</keyword>
<feature type="transmembrane region" description="Helical" evidence="10">
    <location>
        <begin position="130"/>
        <end position="152"/>
    </location>
</feature>
<comment type="subcellular location">
    <subcellularLocation>
        <location evidence="1">Cell membrane</location>
        <topology evidence="1">Multi-pass membrane protein</topology>
    </subcellularLocation>
</comment>
<dbReference type="GO" id="GO:0005549">
    <property type="term" value="F:odorant binding"/>
    <property type="evidence" value="ECO:0007669"/>
    <property type="project" value="InterPro"/>
</dbReference>
<evidence type="ECO:0000256" key="4">
    <source>
        <dbReference type="ARBA" id="ARBA00022692"/>
    </source>
</evidence>
<evidence type="ECO:0000256" key="3">
    <source>
        <dbReference type="ARBA" id="ARBA00022606"/>
    </source>
</evidence>
<evidence type="ECO:0000256" key="7">
    <source>
        <dbReference type="ARBA" id="ARBA00023136"/>
    </source>
</evidence>
<feature type="transmembrane region" description="Helical" evidence="10">
    <location>
        <begin position="294"/>
        <end position="314"/>
    </location>
</feature>
<feature type="transmembrane region" description="Helical" evidence="10">
    <location>
        <begin position="263"/>
        <end position="287"/>
    </location>
</feature>
<protein>
    <submittedName>
        <fullName evidence="11">Uncharacterized protein</fullName>
    </submittedName>
</protein>
<keyword evidence="12" id="KW-1185">Reference proteome</keyword>
<dbReference type="Proteomes" id="UP000075920">
    <property type="component" value="Unassembled WGS sequence"/>
</dbReference>
<dbReference type="GO" id="GO:0004984">
    <property type="term" value="F:olfactory receptor activity"/>
    <property type="evidence" value="ECO:0007669"/>
    <property type="project" value="InterPro"/>
</dbReference>
<dbReference type="EnsemblMetazoa" id="AMIN015655-RA">
    <property type="protein sequence ID" value="AMIN015655-PA"/>
    <property type="gene ID" value="AMIN015655"/>
</dbReference>
<evidence type="ECO:0000313" key="12">
    <source>
        <dbReference type="Proteomes" id="UP000075920"/>
    </source>
</evidence>
<dbReference type="InterPro" id="IPR004117">
    <property type="entry name" value="7tm6_olfct_rcpt"/>
</dbReference>
<reference evidence="12" key="1">
    <citation type="submission" date="2013-03" db="EMBL/GenBank/DDBJ databases">
        <title>The Genome Sequence of Anopheles minimus MINIMUS1.</title>
        <authorList>
            <consortium name="The Broad Institute Genomics Platform"/>
            <person name="Neafsey D.E."/>
            <person name="Walton C."/>
            <person name="Walker B."/>
            <person name="Young S.K."/>
            <person name="Zeng Q."/>
            <person name="Gargeya S."/>
            <person name="Fitzgerald M."/>
            <person name="Haas B."/>
            <person name="Abouelleil A."/>
            <person name="Allen A.W."/>
            <person name="Alvarado L."/>
            <person name="Arachchi H.M."/>
            <person name="Berlin A.M."/>
            <person name="Chapman S.B."/>
            <person name="Gainer-Dewar J."/>
            <person name="Goldberg J."/>
            <person name="Griggs A."/>
            <person name="Gujja S."/>
            <person name="Hansen M."/>
            <person name="Howarth C."/>
            <person name="Imamovic A."/>
            <person name="Ireland A."/>
            <person name="Larimer J."/>
            <person name="McCowan C."/>
            <person name="Murphy C."/>
            <person name="Pearson M."/>
            <person name="Poon T.W."/>
            <person name="Priest M."/>
            <person name="Roberts A."/>
            <person name="Saif S."/>
            <person name="Shea T."/>
            <person name="Sisk P."/>
            <person name="Sykes S."/>
            <person name="Wortman J."/>
            <person name="Nusbaum C."/>
            <person name="Birren B."/>
        </authorList>
    </citation>
    <scope>NUCLEOTIDE SEQUENCE [LARGE SCALE GENOMIC DNA]</scope>
    <source>
        <strain evidence="12">MINIMUS1</strain>
    </source>
</reference>
<sequence>MATVENYRQLLKPLILYSKVLGIEMWTAPGKLLPASYYLSIQMIVYLISTVFTVIKYRDDPIHVMKVLVTLGTALQLFVKFFVSISKAKDVKQLTETIEQDILKRYQKGTNEEVAVLKRTGRYLWFIFRFMRLSCISVAVVFALYPIIAYFTTGLLMPLLLYELPYLDHSTIVGYVVNLLFQLNLLAKGAMGMMIADFLYLMYAMYAMVEADLFIIHLGELEAMLNDPMKDDTKRTEIREKWLQCVYDHQKTTSFLNIIEDIFGLQCLAQVAMSVFAICDCLLLVALTDWYSAYCFLILIFNELTIYFIVGHIIELKIDEMYHRVISMPWYKLQVKEQKEFCFLVSRQQRPMMLTACGFHPMNFEAYMTVLRGLYQFFVMIMQYVG</sequence>
<evidence type="ECO:0000256" key="6">
    <source>
        <dbReference type="ARBA" id="ARBA00022989"/>
    </source>
</evidence>
<keyword evidence="7 10" id="KW-0472">Membrane</keyword>
<feature type="transmembrane region" description="Helical" evidence="10">
    <location>
        <begin position="35"/>
        <end position="55"/>
    </location>
</feature>
<keyword evidence="8" id="KW-0675">Receptor</keyword>
<dbReference type="GO" id="GO:0005886">
    <property type="term" value="C:plasma membrane"/>
    <property type="evidence" value="ECO:0007669"/>
    <property type="project" value="UniProtKB-SubCell"/>
</dbReference>
<feature type="transmembrane region" description="Helical" evidence="10">
    <location>
        <begin position="61"/>
        <end position="83"/>
    </location>
</feature>
<accession>A0A182WR19</accession>
<feature type="transmembrane region" description="Helical" evidence="10">
    <location>
        <begin position="172"/>
        <end position="191"/>
    </location>
</feature>
<dbReference type="VEuPathDB" id="VectorBase:AMIN015655"/>